<evidence type="ECO:0000313" key="1">
    <source>
        <dbReference type="EMBL" id="SVE13145.1"/>
    </source>
</evidence>
<dbReference type="EMBL" id="UINC01196230">
    <property type="protein sequence ID" value="SVE13145.1"/>
    <property type="molecule type" value="Genomic_DNA"/>
</dbReference>
<organism evidence="1">
    <name type="scientific">marine metagenome</name>
    <dbReference type="NCBI Taxonomy" id="408172"/>
    <lineage>
        <taxon>unclassified sequences</taxon>
        <taxon>metagenomes</taxon>
        <taxon>ecological metagenomes</taxon>
    </lineage>
</organism>
<gene>
    <name evidence="1" type="ORF">METZ01_LOCUS465999</name>
</gene>
<proteinExistence type="predicted"/>
<dbReference type="AlphaFoldDB" id="A0A383B102"/>
<name>A0A383B102_9ZZZZ</name>
<sequence length="43" mass="4649">MRTAPPTKPKRVPWTLNTADGFALISTQNCGQDVVILPTTGHD</sequence>
<accession>A0A383B102</accession>
<reference evidence="1" key="1">
    <citation type="submission" date="2018-05" db="EMBL/GenBank/DDBJ databases">
        <authorList>
            <person name="Lanie J.A."/>
            <person name="Ng W.-L."/>
            <person name="Kazmierczak K.M."/>
            <person name="Andrzejewski T.M."/>
            <person name="Davidsen T.M."/>
            <person name="Wayne K.J."/>
            <person name="Tettelin H."/>
            <person name="Glass J.I."/>
            <person name="Rusch D."/>
            <person name="Podicherti R."/>
            <person name="Tsui H.-C.T."/>
            <person name="Winkler M.E."/>
        </authorList>
    </citation>
    <scope>NUCLEOTIDE SEQUENCE</scope>
</reference>
<protein>
    <submittedName>
        <fullName evidence="1">Uncharacterized protein</fullName>
    </submittedName>
</protein>